<feature type="compositionally biased region" description="Polar residues" evidence="1">
    <location>
        <begin position="39"/>
        <end position="52"/>
    </location>
</feature>
<evidence type="ECO:0000313" key="3">
    <source>
        <dbReference type="Proteomes" id="UP000596742"/>
    </source>
</evidence>
<protein>
    <submittedName>
        <fullName evidence="2">Uncharacterized protein</fullName>
    </submittedName>
</protein>
<name>A0A8B6G3L3_MYTGA</name>
<organism evidence="2 3">
    <name type="scientific">Mytilus galloprovincialis</name>
    <name type="common">Mediterranean mussel</name>
    <dbReference type="NCBI Taxonomy" id="29158"/>
    <lineage>
        <taxon>Eukaryota</taxon>
        <taxon>Metazoa</taxon>
        <taxon>Spiralia</taxon>
        <taxon>Lophotrochozoa</taxon>
        <taxon>Mollusca</taxon>
        <taxon>Bivalvia</taxon>
        <taxon>Autobranchia</taxon>
        <taxon>Pteriomorphia</taxon>
        <taxon>Mytilida</taxon>
        <taxon>Mytiloidea</taxon>
        <taxon>Mytilidae</taxon>
        <taxon>Mytilinae</taxon>
        <taxon>Mytilus</taxon>
    </lineage>
</organism>
<feature type="compositionally biased region" description="Low complexity" evidence="1">
    <location>
        <begin position="57"/>
        <end position="70"/>
    </location>
</feature>
<reference evidence="2" key="1">
    <citation type="submission" date="2018-11" db="EMBL/GenBank/DDBJ databases">
        <authorList>
            <person name="Alioto T."/>
            <person name="Alioto T."/>
        </authorList>
    </citation>
    <scope>NUCLEOTIDE SEQUENCE</scope>
</reference>
<gene>
    <name evidence="2" type="ORF">MGAL_10B088028</name>
</gene>
<keyword evidence="3" id="KW-1185">Reference proteome</keyword>
<dbReference type="EMBL" id="UYJE01007812">
    <property type="protein sequence ID" value="VDI58175.1"/>
    <property type="molecule type" value="Genomic_DNA"/>
</dbReference>
<evidence type="ECO:0000256" key="1">
    <source>
        <dbReference type="SAM" id="MobiDB-lite"/>
    </source>
</evidence>
<dbReference type="AlphaFoldDB" id="A0A8B6G3L3"/>
<dbReference type="Proteomes" id="UP000596742">
    <property type="component" value="Unassembled WGS sequence"/>
</dbReference>
<feature type="region of interest" description="Disordered" evidence="1">
    <location>
        <begin position="32"/>
        <end position="70"/>
    </location>
</feature>
<comment type="caution">
    <text evidence="2">The sequence shown here is derived from an EMBL/GenBank/DDBJ whole genome shotgun (WGS) entry which is preliminary data.</text>
</comment>
<accession>A0A8B6G3L3</accession>
<evidence type="ECO:0000313" key="2">
    <source>
        <dbReference type="EMBL" id="VDI58175.1"/>
    </source>
</evidence>
<proteinExistence type="predicted"/>
<sequence length="109" mass="12380">MLVAAITRIRGGQPQSLKEFARFQKDKKLNDLSMDDLRQQTPTTSGNSVNVQRSDDNVQSSSDNVKSSGDNNNIVCEVVLVIHPYYLLWRNFLKLQDGLIMMMLIHLKS</sequence>